<dbReference type="EMBL" id="CTEF01000001">
    <property type="protein sequence ID" value="CQD02683.1"/>
    <property type="molecule type" value="Genomic_DNA"/>
</dbReference>
<feature type="transmembrane region" description="Helical" evidence="2">
    <location>
        <begin position="139"/>
        <end position="160"/>
    </location>
</feature>
<keyword evidence="2" id="KW-0472">Membrane</keyword>
<organism evidence="3 4">
    <name type="scientific">Mycolicibacterium conceptionense</name>
    <dbReference type="NCBI Taxonomy" id="451644"/>
    <lineage>
        <taxon>Bacteria</taxon>
        <taxon>Bacillati</taxon>
        <taxon>Actinomycetota</taxon>
        <taxon>Actinomycetes</taxon>
        <taxon>Mycobacteriales</taxon>
        <taxon>Mycobacteriaceae</taxon>
        <taxon>Mycolicibacterium</taxon>
    </lineage>
</organism>
<keyword evidence="2" id="KW-1133">Transmembrane helix</keyword>
<sequence>MVASPGPHPASSTVTPPPCKTSSAKDRRIARSNGRSSNWPAKVRAYASAIKSYCSYARPATPPTVGSRKIPQVSTPASHAARLRGGLVGACSALTATVAHTAAGGMAPAGSPLIVLLLLCAALGAAVGGLNLQTRSARTWWLIAGLGAGQLLGHFALAMSGGHHHHAEALLTAPMVGMHAAAAIGLGVLIGVAEYLFVVCASVLTWLRIFATARIRPLIHEPRRPSNVVVARPVLLRTGLGMRAPPAVPGMGF</sequence>
<dbReference type="Proteomes" id="UP000182227">
    <property type="component" value="Unassembled WGS sequence"/>
</dbReference>
<proteinExistence type="predicted"/>
<keyword evidence="2" id="KW-0812">Transmembrane</keyword>
<feature type="transmembrane region" description="Helical" evidence="2">
    <location>
        <begin position="180"/>
        <end position="207"/>
    </location>
</feature>
<evidence type="ECO:0000256" key="1">
    <source>
        <dbReference type="SAM" id="MobiDB-lite"/>
    </source>
</evidence>
<evidence type="ECO:0000313" key="3">
    <source>
        <dbReference type="EMBL" id="CQD02683.1"/>
    </source>
</evidence>
<protein>
    <submittedName>
        <fullName evidence="3">Uncharacterized protein</fullName>
    </submittedName>
</protein>
<accession>A0A0U1CXH9</accession>
<evidence type="ECO:0000313" key="4">
    <source>
        <dbReference type="Proteomes" id="UP000182227"/>
    </source>
</evidence>
<evidence type="ECO:0000256" key="2">
    <source>
        <dbReference type="SAM" id="Phobius"/>
    </source>
</evidence>
<gene>
    <name evidence="3" type="ORF">BN970_00225</name>
</gene>
<reference evidence="3 4" key="1">
    <citation type="submission" date="2015-03" db="EMBL/GenBank/DDBJ databases">
        <authorList>
            <person name="Murphy D."/>
        </authorList>
    </citation>
    <scope>NUCLEOTIDE SEQUENCE [LARGE SCALE GENOMIC DNA]</scope>
    <source>
        <strain evidence="3 4">D16</strain>
    </source>
</reference>
<name>A0A0U1CXH9_9MYCO</name>
<feature type="transmembrane region" description="Helical" evidence="2">
    <location>
        <begin position="113"/>
        <end position="132"/>
    </location>
</feature>
<dbReference type="AlphaFoldDB" id="A0A0U1CXH9"/>
<feature type="region of interest" description="Disordered" evidence="1">
    <location>
        <begin position="1"/>
        <end position="36"/>
    </location>
</feature>